<dbReference type="RefSeq" id="WP_255357496.1">
    <property type="nucleotide sequence ID" value="NZ_JACIDF010000001.1"/>
</dbReference>
<protein>
    <submittedName>
        <fullName evidence="2">Uncharacterized protein</fullName>
    </submittedName>
</protein>
<reference evidence="1 3" key="1">
    <citation type="submission" date="2023-01" db="EMBL/GenBank/DDBJ databases">
        <title>Genome-based reclassification of Anoxybacillus geothermalis as a later heterotypic synonym of Anoxybacillus rupiensis.</title>
        <authorList>
            <person name="Inan Bektas K."/>
            <person name="Canakci S."/>
            <person name="Belduz A.A."/>
            <person name="Guler H.H."/>
        </authorList>
    </citation>
    <scope>NUCLEOTIDE SEQUENCE [LARGE SCALE GENOMIC DNA]</scope>
    <source>
        <strain evidence="1 3">DSM 17127</strain>
    </source>
</reference>
<proteinExistence type="predicted"/>
<evidence type="ECO:0000313" key="1">
    <source>
        <dbReference type="EMBL" id="MDE8565501.1"/>
    </source>
</evidence>
<dbReference type="Proteomes" id="UP001339962">
    <property type="component" value="Unassembled WGS sequence"/>
</dbReference>
<accession>A0ABD5IUV8</accession>
<organism evidence="2 4">
    <name type="scientific">Anoxybacteroides rupiense</name>
    <dbReference type="NCBI Taxonomy" id="311460"/>
    <lineage>
        <taxon>Bacteria</taxon>
        <taxon>Bacillati</taxon>
        <taxon>Bacillota</taxon>
        <taxon>Bacilli</taxon>
        <taxon>Bacillales</taxon>
        <taxon>Anoxybacillaceae</taxon>
        <taxon>Anoxybacteroides</taxon>
    </lineage>
</organism>
<comment type="caution">
    <text evidence="2">The sequence shown here is derived from an EMBL/GenBank/DDBJ whole genome shotgun (WGS) entry which is preliminary data.</text>
</comment>
<evidence type="ECO:0000313" key="3">
    <source>
        <dbReference type="Proteomes" id="UP001213979"/>
    </source>
</evidence>
<evidence type="ECO:0000313" key="4">
    <source>
        <dbReference type="Proteomes" id="UP001339962"/>
    </source>
</evidence>
<reference evidence="2 4" key="2">
    <citation type="submission" date="2023-03" db="EMBL/GenBank/DDBJ databases">
        <title>Bacillus Genome Sequencing.</title>
        <authorList>
            <person name="Dunlap C."/>
        </authorList>
    </citation>
    <scope>NUCLEOTIDE SEQUENCE [LARGE SCALE GENOMIC DNA]</scope>
    <source>
        <strain evidence="2 4">NRS-38</strain>
    </source>
</reference>
<dbReference type="EMBL" id="JARTLI010000008">
    <property type="protein sequence ID" value="MED5051658.1"/>
    <property type="molecule type" value="Genomic_DNA"/>
</dbReference>
<sequence length="40" mass="4593">MLLGFLFYIVLCAVELAGAHLALREAPKQEEEDPFHAFFR</sequence>
<keyword evidence="3" id="KW-1185">Reference proteome</keyword>
<evidence type="ECO:0000313" key="2">
    <source>
        <dbReference type="EMBL" id="MED5051658.1"/>
    </source>
</evidence>
<dbReference type="AlphaFoldDB" id="A0ABD5IUV8"/>
<dbReference type="EMBL" id="JAQOTG010000024">
    <property type="protein sequence ID" value="MDE8565501.1"/>
    <property type="molecule type" value="Genomic_DNA"/>
</dbReference>
<gene>
    <name evidence="2" type="ORF">P9850_07250</name>
    <name evidence="1" type="ORF">PNH38_16780</name>
</gene>
<dbReference type="Proteomes" id="UP001213979">
    <property type="component" value="Unassembled WGS sequence"/>
</dbReference>
<name>A0ABD5IUV8_9BACL</name>